<dbReference type="KEGG" id="som:SOMG_02226"/>
<evidence type="ECO:0000313" key="3">
    <source>
        <dbReference type="Proteomes" id="UP001212411"/>
    </source>
</evidence>
<dbReference type="InterPro" id="IPR036291">
    <property type="entry name" value="NAD(P)-bd_dom_sf"/>
</dbReference>
<dbReference type="EMBL" id="CP115611">
    <property type="protein sequence ID" value="WBW71325.1"/>
    <property type="molecule type" value="Genomic_DNA"/>
</dbReference>
<dbReference type="InterPro" id="IPR055222">
    <property type="entry name" value="PRISE-like_Rossmann-fold"/>
</dbReference>
<dbReference type="CDD" id="cd08948">
    <property type="entry name" value="5beta-POR_like_SDR_a"/>
    <property type="match status" value="1"/>
</dbReference>
<evidence type="ECO:0000313" key="2">
    <source>
        <dbReference type="EMBL" id="WBW71325.1"/>
    </source>
</evidence>
<dbReference type="SUPFAM" id="SSF51735">
    <property type="entry name" value="NAD(P)-binding Rossmann-fold domains"/>
    <property type="match status" value="1"/>
</dbReference>
<keyword evidence="3" id="KW-1185">Reference proteome</keyword>
<dbReference type="Proteomes" id="UP001212411">
    <property type="component" value="Chromosome 1"/>
</dbReference>
<dbReference type="GeneID" id="80875707"/>
<name>A0AAE9W7J5_9SCHI</name>
<evidence type="ECO:0000259" key="1">
    <source>
        <dbReference type="Pfam" id="PF22917"/>
    </source>
</evidence>
<dbReference type="RefSeq" id="XP_056035568.1">
    <property type="nucleotide sequence ID" value="XM_056181018.1"/>
</dbReference>
<reference evidence="2 3" key="1">
    <citation type="journal article" date="2023" name="G3 (Bethesda)">
        <title>A high-quality reference genome for the fission yeast Schizosaccharomyces osmophilus.</title>
        <authorList>
            <person name="Jia G.S."/>
            <person name="Zhang W.C."/>
            <person name="Liang Y."/>
            <person name="Liu X.H."/>
            <person name="Rhind N."/>
            <person name="Pidoux A."/>
            <person name="Brysch-Herzberg M."/>
            <person name="Du L.L."/>
        </authorList>
    </citation>
    <scope>NUCLEOTIDE SEQUENCE [LARGE SCALE GENOMIC DNA]</scope>
    <source>
        <strain evidence="2 3">CBS 15793</strain>
    </source>
</reference>
<dbReference type="Pfam" id="PF22917">
    <property type="entry name" value="PRISE"/>
    <property type="match status" value="1"/>
</dbReference>
<sequence length="403" mass="46054">MTGSFEAIVTGATGINGVAIINRLLEEPKCSKIHTVSRRLKEKFPSKVKHYSIDLINSNPEQIAETLQKEGVTNITYAFHAAYKEESEESVMCKTNGAMLKNFVLGLEKSNSKTLKRVVLTTGLKYYGLQFGEVRLPMEESDRRVPESFAGSPNFYYVQEDILKEISANKPWDYVIAMPNDICGASQGSYMNHAFTIALYALVCKELDEPFYFPGNEKFYKGFDDISYSRLIADFQVWAAQKPETSNERFNIVNGDVHSWSRTWPKIADYFGVKVPKNQFDNWSSLSNKMTLPTPPPIKLYQEEMGIKDVPNSELINHISLPKWVQQDKVKKAWKQIAEREHLDPKLLDTGTWAFCDFLVGRTYNVISSMTKARELGYHGYYDTFQGFKETFDTLKHGKVIPF</sequence>
<feature type="domain" description="PRISE-like Rossmann-fold" evidence="1">
    <location>
        <begin position="7"/>
        <end position="278"/>
    </location>
</feature>
<dbReference type="PANTHER" id="PTHR32487:SF0">
    <property type="entry name" value="3-OXO-DELTA(4,5)-STEROID 5-BETA-REDUCTASE"/>
    <property type="match status" value="1"/>
</dbReference>
<organism evidence="2 3">
    <name type="scientific">Schizosaccharomyces osmophilus</name>
    <dbReference type="NCBI Taxonomy" id="2545709"/>
    <lineage>
        <taxon>Eukaryota</taxon>
        <taxon>Fungi</taxon>
        <taxon>Dikarya</taxon>
        <taxon>Ascomycota</taxon>
        <taxon>Taphrinomycotina</taxon>
        <taxon>Schizosaccharomycetes</taxon>
        <taxon>Schizosaccharomycetales</taxon>
        <taxon>Schizosaccharomycetaceae</taxon>
        <taxon>Schizosaccharomyces</taxon>
    </lineage>
</organism>
<dbReference type="PANTHER" id="PTHR32487">
    <property type="entry name" value="3-OXO-DELTA(4,5)-STEROID 5-BETA-REDUCTASE"/>
    <property type="match status" value="1"/>
</dbReference>
<dbReference type="AlphaFoldDB" id="A0AAE9W7J5"/>
<protein>
    <submittedName>
        <fullName evidence="2">Dehydrogenase</fullName>
    </submittedName>
</protein>
<proteinExistence type="predicted"/>
<gene>
    <name evidence="2" type="ORF">SOMG_02226</name>
</gene>
<accession>A0AAE9W7J5</accession>
<dbReference type="Gene3D" id="3.40.50.720">
    <property type="entry name" value="NAD(P)-binding Rossmann-like Domain"/>
    <property type="match status" value="1"/>
</dbReference>